<evidence type="ECO:0000256" key="3">
    <source>
        <dbReference type="ARBA" id="ARBA00023163"/>
    </source>
</evidence>
<dbReference type="PRINTS" id="PR00032">
    <property type="entry name" value="HTHARAC"/>
</dbReference>
<reference evidence="5 6" key="1">
    <citation type="journal article" date="2015" name="Genome Announc.">
        <title>Expanding the biotechnology potential of lactobacilli through comparative genomics of 213 strains and associated genera.</title>
        <authorList>
            <person name="Sun Z."/>
            <person name="Harris H.M."/>
            <person name="McCann A."/>
            <person name="Guo C."/>
            <person name="Argimon S."/>
            <person name="Zhang W."/>
            <person name="Yang X."/>
            <person name="Jeffery I.B."/>
            <person name="Cooney J.C."/>
            <person name="Kagawa T.F."/>
            <person name="Liu W."/>
            <person name="Song Y."/>
            <person name="Salvetti E."/>
            <person name="Wrobel A."/>
            <person name="Rasinkangas P."/>
            <person name="Parkhill J."/>
            <person name="Rea M.C."/>
            <person name="O'Sullivan O."/>
            <person name="Ritari J."/>
            <person name="Douillard F.P."/>
            <person name="Paul Ross R."/>
            <person name="Yang R."/>
            <person name="Briner A.E."/>
            <person name="Felis G.E."/>
            <person name="de Vos W.M."/>
            <person name="Barrangou R."/>
            <person name="Klaenhammer T.R."/>
            <person name="Caufield P.W."/>
            <person name="Cui Y."/>
            <person name="Zhang H."/>
            <person name="O'Toole P.W."/>
        </authorList>
    </citation>
    <scope>NUCLEOTIDE SEQUENCE [LARGE SCALE GENOMIC DNA]</scope>
    <source>
        <strain evidence="5 6">DSM 16043</strain>
    </source>
</reference>
<dbReference type="OrthoDB" id="9813413at2"/>
<keyword evidence="1" id="KW-0805">Transcription regulation</keyword>
<keyword evidence="2" id="KW-0238">DNA-binding</keyword>
<dbReference type="SMART" id="SM00342">
    <property type="entry name" value="HTH_ARAC"/>
    <property type="match status" value="1"/>
</dbReference>
<dbReference type="PANTHER" id="PTHR43280">
    <property type="entry name" value="ARAC-FAMILY TRANSCRIPTIONAL REGULATOR"/>
    <property type="match status" value="1"/>
</dbReference>
<dbReference type="EMBL" id="AZFM01000032">
    <property type="protein sequence ID" value="KRL89044.1"/>
    <property type="molecule type" value="Genomic_DNA"/>
</dbReference>
<evidence type="ECO:0000313" key="5">
    <source>
        <dbReference type="EMBL" id="KRL89044.1"/>
    </source>
</evidence>
<dbReference type="RefSeq" id="WP_057799597.1">
    <property type="nucleotide sequence ID" value="NZ_AZFM01000032.1"/>
</dbReference>
<accession>A0A0R1U8Y3</accession>
<dbReference type="PROSITE" id="PS01124">
    <property type="entry name" value="HTH_ARAC_FAMILY_2"/>
    <property type="match status" value="1"/>
</dbReference>
<evidence type="ECO:0000256" key="1">
    <source>
        <dbReference type="ARBA" id="ARBA00023015"/>
    </source>
</evidence>
<dbReference type="SUPFAM" id="SSF51215">
    <property type="entry name" value="Regulatory protein AraC"/>
    <property type="match status" value="1"/>
</dbReference>
<dbReference type="PROSITE" id="PS00041">
    <property type="entry name" value="HTH_ARAC_FAMILY_1"/>
    <property type="match status" value="1"/>
</dbReference>
<evidence type="ECO:0000256" key="2">
    <source>
        <dbReference type="ARBA" id="ARBA00023125"/>
    </source>
</evidence>
<evidence type="ECO:0000259" key="4">
    <source>
        <dbReference type="PROSITE" id="PS01124"/>
    </source>
</evidence>
<feature type="domain" description="HTH araC/xylS-type" evidence="4">
    <location>
        <begin position="175"/>
        <end position="274"/>
    </location>
</feature>
<sequence>MSVEYRELSNNNLESRVVFFGKANCEPNHFFTGNNVRKEYVIHYILKGKGVFASANHAAVTLHAGDLFILPKNVPCFYKADEQEPWSYFWIGLSGIKIQTMLSGSILASKHYLRHVEDTHFLNCLEKLFDAVHHNNSLTDKLLIESLIYQTFYHLNLEFPAEKKREHNTSTQQLEKAVAFLNDNYGDHECTIKFMCQKLNLSRTYIYNLFKEGFSLSPQQYLVKMRMEEAKALIKNENSTIQQISNSVGYTDEFTFSKAFKRYTGFSPNIYRKNNNFQ</sequence>
<dbReference type="InterPro" id="IPR009057">
    <property type="entry name" value="Homeodomain-like_sf"/>
</dbReference>
<dbReference type="Gene3D" id="1.10.10.60">
    <property type="entry name" value="Homeodomain-like"/>
    <property type="match status" value="2"/>
</dbReference>
<protein>
    <recommendedName>
        <fullName evidence="4">HTH araC/xylS-type domain-containing protein</fullName>
    </recommendedName>
</protein>
<dbReference type="Gene3D" id="2.60.120.280">
    <property type="entry name" value="Regulatory protein AraC"/>
    <property type="match status" value="1"/>
</dbReference>
<dbReference type="InterPro" id="IPR018060">
    <property type="entry name" value="HTH_AraC"/>
</dbReference>
<keyword evidence="3" id="KW-0804">Transcription</keyword>
<dbReference type="InterPro" id="IPR020449">
    <property type="entry name" value="Tscrpt_reg_AraC-type_HTH"/>
</dbReference>
<dbReference type="GO" id="GO:0043565">
    <property type="term" value="F:sequence-specific DNA binding"/>
    <property type="evidence" value="ECO:0007669"/>
    <property type="project" value="InterPro"/>
</dbReference>
<dbReference type="InterPro" id="IPR003313">
    <property type="entry name" value="AraC-bd"/>
</dbReference>
<dbReference type="InterPro" id="IPR037923">
    <property type="entry name" value="HTH-like"/>
</dbReference>
<keyword evidence="6" id="KW-1185">Reference proteome</keyword>
<evidence type="ECO:0000313" key="6">
    <source>
        <dbReference type="Proteomes" id="UP000051036"/>
    </source>
</evidence>
<dbReference type="Pfam" id="PF02311">
    <property type="entry name" value="AraC_binding"/>
    <property type="match status" value="1"/>
</dbReference>
<dbReference type="InterPro" id="IPR018062">
    <property type="entry name" value="HTH_AraC-typ_CS"/>
</dbReference>
<dbReference type="Pfam" id="PF12833">
    <property type="entry name" value="HTH_18"/>
    <property type="match status" value="1"/>
</dbReference>
<dbReference type="PANTHER" id="PTHR43280:SF30">
    <property type="entry name" value="MMSAB OPERON REGULATORY PROTEIN"/>
    <property type="match status" value="1"/>
</dbReference>
<dbReference type="PATRIC" id="fig|1423763.3.peg.1169"/>
<dbReference type="GO" id="GO:0003700">
    <property type="term" value="F:DNA-binding transcription factor activity"/>
    <property type="evidence" value="ECO:0007669"/>
    <property type="project" value="InterPro"/>
</dbReference>
<name>A0A0R1U8Y3_9LACO</name>
<gene>
    <name evidence="5" type="ORF">FC46_GL001153</name>
</gene>
<dbReference type="CDD" id="cd06986">
    <property type="entry name" value="cupin_MmsR-like_N"/>
    <property type="match status" value="1"/>
</dbReference>
<organism evidence="5 6">
    <name type="scientific">Lactobacillus kalixensis DSM 16043</name>
    <dbReference type="NCBI Taxonomy" id="1423763"/>
    <lineage>
        <taxon>Bacteria</taxon>
        <taxon>Bacillati</taxon>
        <taxon>Bacillota</taxon>
        <taxon>Bacilli</taxon>
        <taxon>Lactobacillales</taxon>
        <taxon>Lactobacillaceae</taxon>
        <taxon>Lactobacillus</taxon>
    </lineage>
</organism>
<proteinExistence type="predicted"/>
<dbReference type="SUPFAM" id="SSF46689">
    <property type="entry name" value="Homeodomain-like"/>
    <property type="match status" value="1"/>
</dbReference>
<comment type="caution">
    <text evidence="5">The sequence shown here is derived from an EMBL/GenBank/DDBJ whole genome shotgun (WGS) entry which is preliminary data.</text>
</comment>
<dbReference type="AlphaFoldDB" id="A0A0R1U8Y3"/>
<dbReference type="Proteomes" id="UP000051036">
    <property type="component" value="Unassembled WGS sequence"/>
</dbReference>
<dbReference type="STRING" id="1423763.FC46_GL001153"/>